<sequence>MSDNELGTKNLEKLKGTHLDGGDQEELLMTQTECSFVFLDADGWPRGVIMSFIYDKGSVWLTAVEGRAHVKGADRDERVSVIVSSAGSGLPGRRMVALKGRVTVHRDPAVKDWFLHEFTHRIQPADPHSWRKLLDSPNRVVFEVVPEGKPTSHDQRKIPGNGRGMAAGADTGRKVGP</sequence>
<dbReference type="EMBL" id="JAVYII010000001">
    <property type="protein sequence ID" value="MDT9591685.1"/>
    <property type="molecule type" value="Genomic_DNA"/>
</dbReference>
<dbReference type="RefSeq" id="WP_315730665.1">
    <property type="nucleotide sequence ID" value="NZ_JAVYII010000001.1"/>
</dbReference>
<dbReference type="InterPro" id="IPR012349">
    <property type="entry name" value="Split_barrel_FMN-bd"/>
</dbReference>
<protein>
    <submittedName>
        <fullName evidence="3">Pyridoxamine 5'-phosphate oxidase family protein</fullName>
    </submittedName>
</protein>
<comment type="caution">
    <text evidence="3">The sequence shown here is derived from an EMBL/GenBank/DDBJ whole genome shotgun (WGS) entry which is preliminary data.</text>
</comment>
<feature type="domain" description="Pyridoxamine 5'-phosphate oxidase N-terminal" evidence="2">
    <location>
        <begin position="39"/>
        <end position="147"/>
    </location>
</feature>
<dbReference type="Gene3D" id="2.30.110.10">
    <property type="entry name" value="Electron Transport, Fmn-binding Protein, Chain A"/>
    <property type="match status" value="1"/>
</dbReference>
<evidence type="ECO:0000259" key="2">
    <source>
        <dbReference type="Pfam" id="PF01243"/>
    </source>
</evidence>
<organism evidence="3 4">
    <name type="scientific">Nocardioides imazamoxiresistens</name>
    <dbReference type="NCBI Taxonomy" id="3231893"/>
    <lineage>
        <taxon>Bacteria</taxon>
        <taxon>Bacillati</taxon>
        <taxon>Actinomycetota</taxon>
        <taxon>Actinomycetes</taxon>
        <taxon>Propionibacteriales</taxon>
        <taxon>Nocardioidaceae</taxon>
        <taxon>Nocardioides</taxon>
    </lineage>
</organism>
<evidence type="ECO:0000313" key="3">
    <source>
        <dbReference type="EMBL" id="MDT9591685.1"/>
    </source>
</evidence>
<gene>
    <name evidence="3" type="ORF">RDV89_01305</name>
</gene>
<name>A0ABU3PR31_9ACTN</name>
<dbReference type="InterPro" id="IPR011576">
    <property type="entry name" value="Pyridox_Oxase_N"/>
</dbReference>
<feature type="region of interest" description="Disordered" evidence="1">
    <location>
        <begin position="148"/>
        <end position="177"/>
    </location>
</feature>
<evidence type="ECO:0000256" key="1">
    <source>
        <dbReference type="SAM" id="MobiDB-lite"/>
    </source>
</evidence>
<dbReference type="Pfam" id="PF01243">
    <property type="entry name" value="PNPOx_N"/>
    <property type="match status" value="1"/>
</dbReference>
<dbReference type="Proteomes" id="UP001268542">
    <property type="component" value="Unassembled WGS sequence"/>
</dbReference>
<reference evidence="3 4" key="1">
    <citation type="submission" date="2023-08" db="EMBL/GenBank/DDBJ databases">
        <title>Nocardioides seae sp. nov., a bacterium isolated from a soil.</title>
        <authorList>
            <person name="Wang X."/>
        </authorList>
    </citation>
    <scope>NUCLEOTIDE SEQUENCE [LARGE SCALE GENOMIC DNA]</scope>
    <source>
        <strain evidence="3 4">YZH12</strain>
    </source>
</reference>
<accession>A0ABU3PR31</accession>
<dbReference type="SUPFAM" id="SSF50475">
    <property type="entry name" value="FMN-binding split barrel"/>
    <property type="match status" value="1"/>
</dbReference>
<evidence type="ECO:0000313" key="4">
    <source>
        <dbReference type="Proteomes" id="UP001268542"/>
    </source>
</evidence>
<proteinExistence type="predicted"/>
<keyword evidence="4" id="KW-1185">Reference proteome</keyword>